<evidence type="ECO:0000313" key="1">
    <source>
        <dbReference type="EMBL" id="CAG7682570.1"/>
    </source>
</evidence>
<evidence type="ECO:0000313" key="2">
    <source>
        <dbReference type="Proteomes" id="UP000708208"/>
    </source>
</evidence>
<comment type="caution">
    <text evidence="1">The sequence shown here is derived from an EMBL/GenBank/DDBJ whole genome shotgun (WGS) entry which is preliminary data.</text>
</comment>
<protein>
    <submittedName>
        <fullName evidence="1">Uncharacterized protein</fullName>
    </submittedName>
</protein>
<name>A0A8J2JQY7_9HEXA</name>
<dbReference type="AlphaFoldDB" id="A0A8J2JQY7"/>
<reference evidence="1" key="1">
    <citation type="submission" date="2021-06" db="EMBL/GenBank/DDBJ databases">
        <authorList>
            <person name="Hodson N. C."/>
            <person name="Mongue J. A."/>
            <person name="Jaron S. K."/>
        </authorList>
    </citation>
    <scope>NUCLEOTIDE SEQUENCE</scope>
</reference>
<accession>A0A8J2JQY7</accession>
<gene>
    <name evidence="1" type="ORF">AFUS01_LOCUS2908</name>
</gene>
<proteinExistence type="predicted"/>
<sequence>MPTLVTQVFLGSLKDVPLLKICR</sequence>
<organism evidence="1 2">
    <name type="scientific">Allacma fusca</name>
    <dbReference type="NCBI Taxonomy" id="39272"/>
    <lineage>
        <taxon>Eukaryota</taxon>
        <taxon>Metazoa</taxon>
        <taxon>Ecdysozoa</taxon>
        <taxon>Arthropoda</taxon>
        <taxon>Hexapoda</taxon>
        <taxon>Collembola</taxon>
        <taxon>Symphypleona</taxon>
        <taxon>Sminthuridae</taxon>
        <taxon>Allacma</taxon>
    </lineage>
</organism>
<dbReference type="EMBL" id="CAJVCH010017046">
    <property type="protein sequence ID" value="CAG7682570.1"/>
    <property type="molecule type" value="Genomic_DNA"/>
</dbReference>
<keyword evidence="2" id="KW-1185">Reference proteome</keyword>
<feature type="non-terminal residue" evidence="1">
    <location>
        <position position="1"/>
    </location>
</feature>
<dbReference type="Proteomes" id="UP000708208">
    <property type="component" value="Unassembled WGS sequence"/>
</dbReference>